<protein>
    <submittedName>
        <fullName evidence="2">Uncharacterized protein</fullName>
    </submittedName>
</protein>
<gene>
    <name evidence="2" type="ORF">CK203_071045</name>
</gene>
<name>A0A438E9E9_VITVI</name>
<evidence type="ECO:0000313" key="2">
    <source>
        <dbReference type="EMBL" id="RVW44363.1"/>
    </source>
</evidence>
<sequence length="925" mass="102902">MGWLMASVWGIKGKLRLAWMDEGQALLELKRPVEARKVFVVGKRLVGGIHVDLELWSPSYGCLEEGEIEEEVGHGCSDGEMENLRWARILYCRRLDRSWRTARAQQIVAEERKGATKAHALGGEWRSGAAQVSRYCYGRTMGWKGSWTGWVGSRRVGRIQFGSMLRASVGGAEDGSSLDGLNESNLGLRRDGGPSPQSTFELVVAKEAGGGGLGRWAGRKAQKEFGAQLGGSSVKKRKGPTVNQPKIGPMEALAQLGLSGEANFELEFLRAREKETESDQKANPLYVLVDSALEDEALRYEAFSTLGGLWDSGNSSHSSLLSLGRNPEGEFFDHSRVIREACQNGRESNGQGAAGTRESGSVCWDLVEFKGPLATARELEWGSSQYELQEESGEGDLDWQESSLARFNQFLERNVLSRAKIQDSGEWGDLGFYVYGPFTRLEKECLWEEVGAIRGIWEGPWCLGGDFNITLVQGERSRQKKNNLSYEEVCGSCRRAREEFGNLECNKEDALHQVEYWDRVEDERSLTMEELACKKEAKEGYAKCVDLEETHWRQGIGTRDISTQFSESSGWKADIGSLPFNQICLQEAETLELPFTEGGAEDLGDFRPISLLGGLYKLLAKILDASLIANEVIDTWNKRGDNGVICKLDIEKAYDSINWQFLLKLVSFRAQKGCGKGTPCPLPFCHGDGSVVRPYQKGYEGGLLSQAASGLRINLAKSEIIPVGEVEGIEELAVELGCRKRNEKEACPLEEPIYFKGRENHFNQEQQWVTWRGKLILLIGKWWCGDKENGGLGIRKLTLMNKALLGKWTWRFASNKEALWKQVLVAKYGKEDHGWRTKKAVGFGLTCGVGIQRCPKGSRISTSWQPIEMRELLQALRGFRITWEDDSVSWNGGGSGQFRVKDAYSCGQSAMGLSVGFSWGQVGVP</sequence>
<organism evidence="2 3">
    <name type="scientific">Vitis vinifera</name>
    <name type="common">Grape</name>
    <dbReference type="NCBI Taxonomy" id="29760"/>
    <lineage>
        <taxon>Eukaryota</taxon>
        <taxon>Viridiplantae</taxon>
        <taxon>Streptophyta</taxon>
        <taxon>Embryophyta</taxon>
        <taxon>Tracheophyta</taxon>
        <taxon>Spermatophyta</taxon>
        <taxon>Magnoliopsida</taxon>
        <taxon>eudicotyledons</taxon>
        <taxon>Gunneridae</taxon>
        <taxon>Pentapetalae</taxon>
        <taxon>rosids</taxon>
        <taxon>Vitales</taxon>
        <taxon>Vitaceae</taxon>
        <taxon>Viteae</taxon>
        <taxon>Vitis</taxon>
    </lineage>
</organism>
<evidence type="ECO:0000313" key="3">
    <source>
        <dbReference type="Proteomes" id="UP000288805"/>
    </source>
</evidence>
<accession>A0A438E9E9</accession>
<proteinExistence type="predicted"/>
<evidence type="ECO:0000256" key="1">
    <source>
        <dbReference type="SAM" id="MobiDB-lite"/>
    </source>
</evidence>
<dbReference type="AlphaFoldDB" id="A0A438E9E9"/>
<comment type="caution">
    <text evidence="2">The sequence shown here is derived from an EMBL/GenBank/DDBJ whole genome shotgun (WGS) entry which is preliminary data.</text>
</comment>
<feature type="region of interest" description="Disordered" evidence="1">
    <location>
        <begin position="170"/>
        <end position="195"/>
    </location>
</feature>
<dbReference type="EMBL" id="QGNW01001357">
    <property type="protein sequence ID" value="RVW44363.1"/>
    <property type="molecule type" value="Genomic_DNA"/>
</dbReference>
<reference evidence="2 3" key="1">
    <citation type="journal article" date="2018" name="PLoS Genet.">
        <title>Population sequencing reveals clonal diversity and ancestral inbreeding in the grapevine cultivar Chardonnay.</title>
        <authorList>
            <person name="Roach M.J."/>
            <person name="Johnson D.L."/>
            <person name="Bohlmann J."/>
            <person name="van Vuuren H.J."/>
            <person name="Jones S.J."/>
            <person name="Pretorius I.S."/>
            <person name="Schmidt S.A."/>
            <person name="Borneman A.R."/>
        </authorList>
    </citation>
    <scope>NUCLEOTIDE SEQUENCE [LARGE SCALE GENOMIC DNA]</scope>
    <source>
        <strain evidence="3">cv. Chardonnay</strain>
        <tissue evidence="2">Leaf</tissue>
    </source>
</reference>
<dbReference type="Proteomes" id="UP000288805">
    <property type="component" value="Unassembled WGS sequence"/>
</dbReference>